<evidence type="ECO:0000313" key="2">
    <source>
        <dbReference type="EMBL" id="MBB5709190.1"/>
    </source>
</evidence>
<name>A0A840YJY4_9SPHN</name>
<evidence type="ECO:0000256" key="1">
    <source>
        <dbReference type="SAM" id="SignalP"/>
    </source>
</evidence>
<keyword evidence="1" id="KW-0732">Signal</keyword>
<gene>
    <name evidence="2" type="ORF">FHT02_000396</name>
</gene>
<feature type="chain" id="PRO_5032892292" evidence="1">
    <location>
        <begin position="21"/>
        <end position="159"/>
    </location>
</feature>
<sequence>MIKDLLACAISLMLAAPAIAGDRPGEKVAVSSGTSRKQLAYAQAERFALPLDVRTLDGRSLGSSAVIAAPRFAKQRFDLAPDDLDEPFDAIPRITETTADDGGRYAVSDTLSDYRKPRFRRSALGTMLTLRLDGETESPAFSVGGGGVAAVVWQAMPKS</sequence>
<reference evidence="2 3" key="1">
    <citation type="submission" date="2020-08" db="EMBL/GenBank/DDBJ databases">
        <title>Genomic Encyclopedia of Type Strains, Phase IV (KMG-IV): sequencing the most valuable type-strain genomes for metagenomic binning, comparative biology and taxonomic classification.</title>
        <authorList>
            <person name="Goeker M."/>
        </authorList>
    </citation>
    <scope>NUCLEOTIDE SEQUENCE [LARGE SCALE GENOMIC DNA]</scope>
    <source>
        <strain evidence="2 3">DSM 26736</strain>
    </source>
</reference>
<dbReference type="RefSeq" id="WP_184083677.1">
    <property type="nucleotide sequence ID" value="NZ_JACIJF010000001.1"/>
</dbReference>
<proteinExistence type="predicted"/>
<dbReference type="EMBL" id="JACIJF010000001">
    <property type="protein sequence ID" value="MBB5709190.1"/>
    <property type="molecule type" value="Genomic_DNA"/>
</dbReference>
<protein>
    <submittedName>
        <fullName evidence="2">Uncharacterized protein</fullName>
    </submittedName>
</protein>
<dbReference type="AlphaFoldDB" id="A0A840YJY4"/>
<comment type="caution">
    <text evidence="2">The sequence shown here is derived from an EMBL/GenBank/DDBJ whole genome shotgun (WGS) entry which is preliminary data.</text>
</comment>
<organism evidence="2 3">
    <name type="scientific">Sphingomonas xinjiangensis</name>
    <dbReference type="NCBI Taxonomy" id="643568"/>
    <lineage>
        <taxon>Bacteria</taxon>
        <taxon>Pseudomonadati</taxon>
        <taxon>Pseudomonadota</taxon>
        <taxon>Alphaproteobacteria</taxon>
        <taxon>Sphingomonadales</taxon>
        <taxon>Sphingomonadaceae</taxon>
        <taxon>Sphingomonas</taxon>
    </lineage>
</organism>
<keyword evidence="3" id="KW-1185">Reference proteome</keyword>
<dbReference type="Proteomes" id="UP000527143">
    <property type="component" value="Unassembled WGS sequence"/>
</dbReference>
<evidence type="ECO:0000313" key="3">
    <source>
        <dbReference type="Proteomes" id="UP000527143"/>
    </source>
</evidence>
<accession>A0A840YJY4</accession>
<feature type="signal peptide" evidence="1">
    <location>
        <begin position="1"/>
        <end position="20"/>
    </location>
</feature>